<dbReference type="RefSeq" id="WP_006599881.1">
    <property type="nucleotide sequence ID" value="NZ_GL622359.1"/>
</dbReference>
<dbReference type="eggNOG" id="COG1002">
    <property type="taxonomic scope" value="Bacteria"/>
</dbReference>
<dbReference type="Pfam" id="PF20473">
    <property type="entry name" value="MmeI_Mtase"/>
    <property type="match status" value="1"/>
</dbReference>
<dbReference type="EMBL" id="AEQN01000034">
    <property type="protein sequence ID" value="EFV00461.1"/>
    <property type="molecule type" value="Genomic_DNA"/>
</dbReference>
<dbReference type="InterPro" id="IPR046816">
    <property type="entry name" value="MmeI_Mtase"/>
</dbReference>
<evidence type="ECO:0000259" key="1">
    <source>
        <dbReference type="Pfam" id="PF20473"/>
    </source>
</evidence>
<gene>
    <name evidence="2" type="ORF">HMP0721_2460</name>
</gene>
<evidence type="ECO:0000313" key="3">
    <source>
        <dbReference type="Proteomes" id="UP000004754"/>
    </source>
</evidence>
<dbReference type="HOGENOM" id="CLU_2919186_0_0_9"/>
<protein>
    <recommendedName>
        <fullName evidence="1">MmeI-like DNA-methyltransferase domain-containing protein</fullName>
    </recommendedName>
</protein>
<proteinExistence type="predicted"/>
<dbReference type="Proteomes" id="UP000004754">
    <property type="component" value="Unassembled WGS sequence"/>
</dbReference>
<keyword evidence="3" id="KW-1185">Reference proteome</keyword>
<dbReference type="AlphaFoldDB" id="E6MKC4"/>
<reference evidence="2 3" key="1">
    <citation type="submission" date="2010-12" db="EMBL/GenBank/DDBJ databases">
        <authorList>
            <person name="Muzny D."/>
            <person name="Qin X."/>
            <person name="Deng J."/>
            <person name="Jiang H."/>
            <person name="Liu Y."/>
            <person name="Qu J."/>
            <person name="Song X.-Z."/>
            <person name="Zhang L."/>
            <person name="Thornton R."/>
            <person name="Coyle M."/>
            <person name="Francisco L."/>
            <person name="Jackson L."/>
            <person name="Javaid M."/>
            <person name="Korchina V."/>
            <person name="Kovar C."/>
            <person name="Mata R."/>
            <person name="Mathew T."/>
            <person name="Ngo R."/>
            <person name="Nguyen L."/>
            <person name="Nguyen N."/>
            <person name="Okwuonu G."/>
            <person name="Ongeri F."/>
            <person name="Pham C."/>
            <person name="Simmons D."/>
            <person name="Wilczek-Boney K."/>
            <person name="Hale W."/>
            <person name="Jakkamsetti A."/>
            <person name="Pham P."/>
            <person name="Ruth R."/>
            <person name="San Lucas F."/>
            <person name="Warren J."/>
            <person name="Zhang J."/>
            <person name="Zhao Z."/>
            <person name="Zhou C."/>
            <person name="Zhu D."/>
            <person name="Lee S."/>
            <person name="Bess C."/>
            <person name="Blankenburg K."/>
            <person name="Forbes L."/>
            <person name="Fu Q."/>
            <person name="Gubbala S."/>
            <person name="Hirani K."/>
            <person name="Jayaseelan J.C."/>
            <person name="Lara F."/>
            <person name="Munidasa M."/>
            <person name="Palculict T."/>
            <person name="Patil S."/>
            <person name="Pu L.-L."/>
            <person name="Saada N."/>
            <person name="Tang L."/>
            <person name="Weissenberger G."/>
            <person name="Zhu Y."/>
            <person name="Hemphill L."/>
            <person name="Shang Y."/>
            <person name="Youmans B."/>
            <person name="Ayvaz T."/>
            <person name="Ross M."/>
            <person name="Santibanez J."/>
            <person name="Aqrawi P."/>
            <person name="Gross S."/>
            <person name="Joshi V."/>
            <person name="Fowler G."/>
            <person name="Nazareth L."/>
            <person name="Reid J."/>
            <person name="Worley K."/>
            <person name="Petrosino J."/>
            <person name="Highlander S."/>
            <person name="Gibbs R."/>
        </authorList>
    </citation>
    <scope>NUCLEOTIDE SEQUENCE [LARGE SCALE GENOMIC DNA]</scope>
    <source>
        <strain evidence="2 3">ATCC 23263</strain>
    </source>
</reference>
<dbReference type="STRING" id="887929.HMP0721_2460"/>
<organism evidence="2 3">
    <name type="scientific">Pseudoramibacter alactolyticus ATCC 23263</name>
    <dbReference type="NCBI Taxonomy" id="887929"/>
    <lineage>
        <taxon>Bacteria</taxon>
        <taxon>Bacillati</taxon>
        <taxon>Bacillota</taxon>
        <taxon>Clostridia</taxon>
        <taxon>Eubacteriales</taxon>
        <taxon>Eubacteriaceae</taxon>
        <taxon>Pseudoramibacter</taxon>
    </lineage>
</organism>
<sequence>MLATTEEIVKMPLDFLPLTTSAGIAEGNALAMNWETVVPKNELDFIMGNPLFVDGMYISKA</sequence>
<comment type="caution">
    <text evidence="2">The sequence shown here is derived from an EMBL/GenBank/DDBJ whole genome shotgun (WGS) entry which is preliminary data.</text>
</comment>
<name>E6MKC4_9FIRM</name>
<feature type="domain" description="MmeI-like DNA-methyltransferase" evidence="1">
    <location>
        <begin position="10"/>
        <end position="54"/>
    </location>
</feature>
<accession>E6MKC4</accession>
<evidence type="ECO:0000313" key="2">
    <source>
        <dbReference type="EMBL" id="EFV00461.1"/>
    </source>
</evidence>